<feature type="non-terminal residue" evidence="2">
    <location>
        <position position="172"/>
    </location>
</feature>
<proteinExistence type="predicted"/>
<gene>
    <name evidence="2" type="ORF">M422DRAFT_188113</name>
</gene>
<protein>
    <submittedName>
        <fullName evidence="2">Uncharacterized protein</fullName>
    </submittedName>
</protein>
<dbReference type="OrthoDB" id="2687738at2759"/>
<evidence type="ECO:0000313" key="2">
    <source>
        <dbReference type="EMBL" id="KIJ29658.1"/>
    </source>
</evidence>
<feature type="region of interest" description="Disordered" evidence="1">
    <location>
        <begin position="34"/>
        <end position="172"/>
    </location>
</feature>
<name>A0A0C9TJ66_SPHS4</name>
<evidence type="ECO:0000313" key="3">
    <source>
        <dbReference type="Proteomes" id="UP000054279"/>
    </source>
</evidence>
<dbReference type="EMBL" id="KN837278">
    <property type="protein sequence ID" value="KIJ29658.1"/>
    <property type="molecule type" value="Genomic_DNA"/>
</dbReference>
<feature type="compositionally biased region" description="Polar residues" evidence="1">
    <location>
        <begin position="119"/>
        <end position="132"/>
    </location>
</feature>
<reference evidence="2 3" key="1">
    <citation type="submission" date="2014-06" db="EMBL/GenBank/DDBJ databases">
        <title>Evolutionary Origins and Diversification of the Mycorrhizal Mutualists.</title>
        <authorList>
            <consortium name="DOE Joint Genome Institute"/>
            <consortium name="Mycorrhizal Genomics Consortium"/>
            <person name="Kohler A."/>
            <person name="Kuo A."/>
            <person name="Nagy L.G."/>
            <person name="Floudas D."/>
            <person name="Copeland A."/>
            <person name="Barry K.W."/>
            <person name="Cichocki N."/>
            <person name="Veneault-Fourrey C."/>
            <person name="LaButti K."/>
            <person name="Lindquist E.A."/>
            <person name="Lipzen A."/>
            <person name="Lundell T."/>
            <person name="Morin E."/>
            <person name="Murat C."/>
            <person name="Riley R."/>
            <person name="Ohm R."/>
            <person name="Sun H."/>
            <person name="Tunlid A."/>
            <person name="Henrissat B."/>
            <person name="Grigoriev I.V."/>
            <person name="Hibbett D.S."/>
            <person name="Martin F."/>
        </authorList>
    </citation>
    <scope>NUCLEOTIDE SEQUENCE [LARGE SCALE GENOMIC DNA]</scope>
    <source>
        <strain evidence="2 3">SS14</strain>
    </source>
</reference>
<keyword evidence="3" id="KW-1185">Reference proteome</keyword>
<dbReference type="AlphaFoldDB" id="A0A0C9TJ66"/>
<organism evidence="2 3">
    <name type="scientific">Sphaerobolus stellatus (strain SS14)</name>
    <dbReference type="NCBI Taxonomy" id="990650"/>
    <lineage>
        <taxon>Eukaryota</taxon>
        <taxon>Fungi</taxon>
        <taxon>Dikarya</taxon>
        <taxon>Basidiomycota</taxon>
        <taxon>Agaricomycotina</taxon>
        <taxon>Agaricomycetes</taxon>
        <taxon>Phallomycetidae</taxon>
        <taxon>Geastrales</taxon>
        <taxon>Sphaerobolaceae</taxon>
        <taxon>Sphaerobolus</taxon>
    </lineage>
</organism>
<dbReference type="HOGENOM" id="CLU_1559050_0_0_1"/>
<accession>A0A0C9TJ66</accession>
<feature type="compositionally biased region" description="Polar residues" evidence="1">
    <location>
        <begin position="84"/>
        <end position="103"/>
    </location>
</feature>
<feature type="compositionally biased region" description="Polar residues" evidence="1">
    <location>
        <begin position="36"/>
        <end position="57"/>
    </location>
</feature>
<sequence length="172" mass="18518">MPLLSFLGKKSKQSAVLAGQAASASNVSVTDDEYVSVNSPSTPISVLHNSPASSSRVNLPFRRKHDTPPVVPSKDPLLDPPPRQSSLFQAYHDQNGSTRSTHSLPGHVEAPNRPRPTPLQHSSAPQVTSSKKSLFYWSSKKSSGRSVPADPATDDASFNLKAFRHVRPDSPS</sequence>
<evidence type="ECO:0000256" key="1">
    <source>
        <dbReference type="SAM" id="MobiDB-lite"/>
    </source>
</evidence>
<dbReference type="Proteomes" id="UP000054279">
    <property type="component" value="Unassembled WGS sequence"/>
</dbReference>